<feature type="transmembrane region" description="Helical" evidence="1">
    <location>
        <begin position="20"/>
        <end position="42"/>
    </location>
</feature>
<comment type="caution">
    <text evidence="2">The sequence shown here is derived from an EMBL/GenBank/DDBJ whole genome shotgun (WGS) entry which is preliminary data.</text>
</comment>
<dbReference type="EMBL" id="DTDP01000161">
    <property type="protein sequence ID" value="HGK54076.1"/>
    <property type="molecule type" value="Genomic_DNA"/>
</dbReference>
<sequence>MIEKIEKVEGMTFITTPIKLVFNIAGFIGGLYGLFFILDIIYENLGSEYRPTDEFRKFLGSIVRNIKEVVSVKGI</sequence>
<name>A0A7V4E2C6_UNCW3</name>
<organism evidence="2">
    <name type="scientific">candidate division WOR-3 bacterium</name>
    <dbReference type="NCBI Taxonomy" id="2052148"/>
    <lineage>
        <taxon>Bacteria</taxon>
        <taxon>Bacteria division WOR-3</taxon>
    </lineage>
</organism>
<reference evidence="2" key="1">
    <citation type="journal article" date="2020" name="mSystems">
        <title>Genome- and Community-Level Interaction Insights into Carbon Utilization and Element Cycling Functions of Hydrothermarchaeota in Hydrothermal Sediment.</title>
        <authorList>
            <person name="Zhou Z."/>
            <person name="Liu Y."/>
            <person name="Xu W."/>
            <person name="Pan J."/>
            <person name="Luo Z.H."/>
            <person name="Li M."/>
        </authorList>
    </citation>
    <scope>NUCLEOTIDE SEQUENCE [LARGE SCALE GENOMIC DNA]</scope>
    <source>
        <strain evidence="2">SpSt-695</strain>
    </source>
</reference>
<gene>
    <name evidence="2" type="ORF">ENU72_03525</name>
</gene>
<proteinExistence type="predicted"/>
<keyword evidence="1" id="KW-0472">Membrane</keyword>
<accession>A0A7V4E2C6</accession>
<protein>
    <submittedName>
        <fullName evidence="2">Uncharacterized protein</fullName>
    </submittedName>
</protein>
<keyword evidence="1" id="KW-0812">Transmembrane</keyword>
<evidence type="ECO:0000256" key="1">
    <source>
        <dbReference type="SAM" id="Phobius"/>
    </source>
</evidence>
<keyword evidence="1" id="KW-1133">Transmembrane helix</keyword>
<dbReference type="AlphaFoldDB" id="A0A7V4E2C6"/>
<evidence type="ECO:0000313" key="2">
    <source>
        <dbReference type="EMBL" id="HGK54076.1"/>
    </source>
</evidence>